<reference evidence="6" key="1">
    <citation type="submission" date="2018-04" db="EMBL/GenBank/DDBJ databases">
        <title>Transcriptome assembly of Sipha flava.</title>
        <authorList>
            <person name="Scully E.D."/>
            <person name="Geib S.M."/>
            <person name="Palmer N.A."/>
            <person name="Koch K."/>
            <person name="Bradshaw J."/>
            <person name="Heng-Moss T."/>
            <person name="Sarath G."/>
        </authorList>
    </citation>
    <scope>NUCLEOTIDE SEQUENCE</scope>
</reference>
<keyword evidence="3" id="KW-0378">Hydrolase</keyword>
<dbReference type="InterPro" id="IPR003653">
    <property type="entry name" value="Peptidase_C48_C"/>
</dbReference>
<dbReference type="Gene3D" id="3.40.395.10">
    <property type="entry name" value="Adenoviral Proteinase, Chain A"/>
    <property type="match status" value="1"/>
</dbReference>
<dbReference type="PROSITE" id="PS50600">
    <property type="entry name" value="ULP_PROTEASE"/>
    <property type="match status" value="1"/>
</dbReference>
<feature type="domain" description="Ubiquitin-like protease family profile" evidence="5">
    <location>
        <begin position="46"/>
        <end position="203"/>
    </location>
</feature>
<evidence type="ECO:0000256" key="3">
    <source>
        <dbReference type="ARBA" id="ARBA00022801"/>
    </source>
</evidence>
<dbReference type="OrthoDB" id="1939479at2759"/>
<dbReference type="GO" id="GO:0008234">
    <property type="term" value="F:cysteine-type peptidase activity"/>
    <property type="evidence" value="ECO:0007669"/>
    <property type="project" value="InterPro"/>
</dbReference>
<dbReference type="GO" id="GO:0006508">
    <property type="term" value="P:proteolysis"/>
    <property type="evidence" value="ECO:0007669"/>
    <property type="project" value="UniProtKB-KW"/>
</dbReference>
<evidence type="ECO:0000256" key="4">
    <source>
        <dbReference type="SAM" id="MobiDB-lite"/>
    </source>
</evidence>
<accession>A0A2S2QMM3</accession>
<evidence type="ECO:0000256" key="1">
    <source>
        <dbReference type="ARBA" id="ARBA00005234"/>
    </source>
</evidence>
<dbReference type="EMBL" id="GGMS01009804">
    <property type="protein sequence ID" value="MBY79007.1"/>
    <property type="molecule type" value="Transcribed_RNA"/>
</dbReference>
<comment type="similarity">
    <text evidence="1">Belongs to the peptidase C48 family.</text>
</comment>
<dbReference type="SUPFAM" id="SSF54001">
    <property type="entry name" value="Cysteine proteinases"/>
    <property type="match status" value="1"/>
</dbReference>
<feature type="compositionally biased region" description="Basic residues" evidence="4">
    <location>
        <begin position="43"/>
        <end position="60"/>
    </location>
</feature>
<evidence type="ECO:0000259" key="5">
    <source>
        <dbReference type="PROSITE" id="PS50600"/>
    </source>
</evidence>
<keyword evidence="2 6" id="KW-0645">Protease</keyword>
<evidence type="ECO:0000313" key="6">
    <source>
        <dbReference type="EMBL" id="MBY79007.1"/>
    </source>
</evidence>
<name>A0A2S2QMM3_9HEMI</name>
<dbReference type="Pfam" id="PF02902">
    <property type="entry name" value="Peptidase_C48"/>
    <property type="match status" value="1"/>
</dbReference>
<evidence type="ECO:0000256" key="2">
    <source>
        <dbReference type="ARBA" id="ARBA00022670"/>
    </source>
</evidence>
<feature type="region of interest" description="Disordered" evidence="4">
    <location>
        <begin position="43"/>
        <end position="64"/>
    </location>
</feature>
<sequence>MSSPLPPPPPIEMDNRSHKRIAALNAVFFIAEWTKYLKNSRSKKNVKNARRKYKNKNQSKKSRDTHWYNDEEVDSYFTIISRSYDNVFVLSCIFYTALRTHGISVVSRWLKRLKAYHTLMLIPVILDRHYMLVSVYLKTGRIVIYDSLKGNSIKVIGECIKSFMESSDITLKETKWVVVNGECPVQTNDFDCGPWVCAMGLCLAKSINFWFTQGNMQDLRKDQASSIESNSLVEKAATVATNRLRVSC</sequence>
<gene>
    <name evidence="6" type="primary">ulp1</name>
    <name evidence="6" type="ORF">g.2513</name>
</gene>
<dbReference type="AlphaFoldDB" id="A0A2S2QMM3"/>
<organism evidence="6">
    <name type="scientific">Sipha flava</name>
    <name type="common">yellow sugarcane aphid</name>
    <dbReference type="NCBI Taxonomy" id="143950"/>
    <lineage>
        <taxon>Eukaryota</taxon>
        <taxon>Metazoa</taxon>
        <taxon>Ecdysozoa</taxon>
        <taxon>Arthropoda</taxon>
        <taxon>Hexapoda</taxon>
        <taxon>Insecta</taxon>
        <taxon>Pterygota</taxon>
        <taxon>Neoptera</taxon>
        <taxon>Paraneoptera</taxon>
        <taxon>Hemiptera</taxon>
        <taxon>Sternorrhyncha</taxon>
        <taxon>Aphidomorpha</taxon>
        <taxon>Aphidoidea</taxon>
        <taxon>Aphididae</taxon>
        <taxon>Sipha</taxon>
    </lineage>
</organism>
<dbReference type="InterPro" id="IPR038765">
    <property type="entry name" value="Papain-like_cys_pep_sf"/>
</dbReference>
<proteinExistence type="inferred from homology"/>
<protein>
    <submittedName>
        <fullName evidence="6">Ubiquitin-like-specific protease 1</fullName>
    </submittedName>
</protein>